<dbReference type="EMBL" id="SNSC02000010">
    <property type="protein sequence ID" value="TID20711.1"/>
    <property type="molecule type" value="Genomic_DNA"/>
</dbReference>
<evidence type="ECO:0000313" key="1">
    <source>
        <dbReference type="EMBL" id="TID20711.1"/>
    </source>
</evidence>
<proteinExistence type="predicted"/>
<gene>
    <name evidence="1" type="ORF">E6O75_ATG05475</name>
</gene>
<keyword evidence="2" id="KW-1185">Reference proteome</keyword>
<sequence>MSDLYAVLFSMGAPPLEVEGFPLKISIPQLNLARANLDVFIDFLKSRALIVIDDEWIQVIGTLNGNVDTSITSVWPVNPLGPRHKAKAAGKYLPGRPELLVGEKDMAQRYAAKEFEVHGPRTRGIRTPEPVAIDIRARRLQGPQYP</sequence>
<dbReference type="Proteomes" id="UP000298493">
    <property type="component" value="Unassembled WGS sequence"/>
</dbReference>
<reference evidence="1 2" key="1">
    <citation type="submission" date="2019-04" db="EMBL/GenBank/DDBJ databases">
        <title>High contiguity whole genome sequence and gene annotation resource for two Venturia nashicola isolates.</title>
        <authorList>
            <person name="Prokchorchik M."/>
            <person name="Won K."/>
            <person name="Lee Y."/>
            <person name="Choi E.D."/>
            <person name="Segonzac C."/>
            <person name="Sohn K.H."/>
        </authorList>
    </citation>
    <scope>NUCLEOTIDE SEQUENCE [LARGE SCALE GENOMIC DNA]</scope>
    <source>
        <strain evidence="1 2">PRI2</strain>
    </source>
</reference>
<evidence type="ECO:0000313" key="2">
    <source>
        <dbReference type="Proteomes" id="UP000298493"/>
    </source>
</evidence>
<name>A0A4Z1P855_9PEZI</name>
<organism evidence="1 2">
    <name type="scientific">Venturia nashicola</name>
    <dbReference type="NCBI Taxonomy" id="86259"/>
    <lineage>
        <taxon>Eukaryota</taxon>
        <taxon>Fungi</taxon>
        <taxon>Dikarya</taxon>
        <taxon>Ascomycota</taxon>
        <taxon>Pezizomycotina</taxon>
        <taxon>Dothideomycetes</taxon>
        <taxon>Pleosporomycetidae</taxon>
        <taxon>Venturiales</taxon>
        <taxon>Venturiaceae</taxon>
        <taxon>Venturia</taxon>
    </lineage>
</organism>
<accession>A0A4Z1P855</accession>
<protein>
    <submittedName>
        <fullName evidence="1">Uncharacterized protein</fullName>
    </submittedName>
</protein>
<comment type="caution">
    <text evidence="1">The sequence shown here is derived from an EMBL/GenBank/DDBJ whole genome shotgun (WGS) entry which is preliminary data.</text>
</comment>
<dbReference type="OrthoDB" id="10631678at2759"/>
<dbReference type="AlphaFoldDB" id="A0A4Z1P855"/>